<keyword evidence="3" id="KW-1185">Reference proteome</keyword>
<name>A0A098TKJ6_9CYAN</name>
<dbReference type="InterPro" id="IPR029063">
    <property type="entry name" value="SAM-dependent_MTases_sf"/>
</dbReference>
<dbReference type="STRING" id="1497020.DO97_03825"/>
<dbReference type="OrthoDB" id="457170at2"/>
<dbReference type="EMBL" id="JJML01000017">
    <property type="protein sequence ID" value="KGF72860.1"/>
    <property type="molecule type" value="Genomic_DNA"/>
</dbReference>
<dbReference type="AlphaFoldDB" id="A0A098TKJ6"/>
<proteinExistence type="predicted"/>
<reference evidence="2 3" key="1">
    <citation type="journal article" date="2014" name="Mol. Ecol.">
        <title>Evolution of Synechococcus.</title>
        <authorList>
            <person name="Dvorak P."/>
            <person name="Casamatta D."/>
            <person name="Hasler P."/>
            <person name="Poulickova A."/>
            <person name="Ondrej V."/>
            <person name="Sanges R."/>
        </authorList>
    </citation>
    <scope>NUCLEOTIDE SEQUENCE [LARGE SCALE GENOMIC DNA]</scope>
    <source>
        <strain evidence="2 3">CAUP A 1101</strain>
    </source>
</reference>
<dbReference type="GO" id="GO:0008757">
    <property type="term" value="F:S-adenosylmethionine-dependent methyltransferase activity"/>
    <property type="evidence" value="ECO:0007669"/>
    <property type="project" value="InterPro"/>
</dbReference>
<dbReference type="Gene3D" id="3.40.50.150">
    <property type="entry name" value="Vaccinia Virus protein VP39"/>
    <property type="match status" value="1"/>
</dbReference>
<sequence>MSTETIESSPLRLHIGGWEVHPNWKILDVEARPEVDFVCDASCLSQFADQSVDAIYSSHTLEHFYYGINNELAQTLKEWYRVLKVGGELYVSVPDLHSLCWLFLEPTATAQHRFDIMRIIYGGQLNPYDIHKVGFDIDILTYYLKNAGFREYMRVSEFDLFNDASTLKIKDKLISLNVIALK</sequence>
<keyword evidence="2" id="KW-0808">Transferase</keyword>
<evidence type="ECO:0000313" key="2">
    <source>
        <dbReference type="EMBL" id="KGF72860.1"/>
    </source>
</evidence>
<dbReference type="GO" id="GO:0032259">
    <property type="term" value="P:methylation"/>
    <property type="evidence" value="ECO:0007669"/>
    <property type="project" value="UniProtKB-KW"/>
</dbReference>
<protein>
    <submittedName>
        <fullName evidence="2">Methyltransferase type 11</fullName>
    </submittedName>
</protein>
<feature type="domain" description="Methyltransferase type 11" evidence="1">
    <location>
        <begin position="35"/>
        <end position="91"/>
    </location>
</feature>
<dbReference type="CDD" id="cd02440">
    <property type="entry name" value="AdoMet_MTases"/>
    <property type="match status" value="1"/>
</dbReference>
<dbReference type="InterPro" id="IPR013216">
    <property type="entry name" value="Methyltransf_11"/>
</dbReference>
<dbReference type="RefSeq" id="WP_036532515.1">
    <property type="nucleotide sequence ID" value="NZ_JJML01000017.1"/>
</dbReference>
<keyword evidence="2" id="KW-0489">Methyltransferase</keyword>
<evidence type="ECO:0000313" key="3">
    <source>
        <dbReference type="Proteomes" id="UP000030170"/>
    </source>
</evidence>
<gene>
    <name evidence="2" type="ORF">DO97_03825</name>
</gene>
<comment type="caution">
    <text evidence="2">The sequence shown here is derived from an EMBL/GenBank/DDBJ whole genome shotgun (WGS) entry which is preliminary data.</text>
</comment>
<accession>A0A098TKJ6</accession>
<organism evidence="2 3">
    <name type="scientific">Neosynechococcus sphagnicola sy1</name>
    <dbReference type="NCBI Taxonomy" id="1497020"/>
    <lineage>
        <taxon>Bacteria</taxon>
        <taxon>Bacillati</taxon>
        <taxon>Cyanobacteriota</taxon>
        <taxon>Cyanophyceae</taxon>
        <taxon>Neosynechococcales</taxon>
        <taxon>Neosynechococcaceae</taxon>
        <taxon>Neosynechococcus</taxon>
    </lineage>
</organism>
<evidence type="ECO:0000259" key="1">
    <source>
        <dbReference type="Pfam" id="PF08241"/>
    </source>
</evidence>
<dbReference type="SUPFAM" id="SSF53335">
    <property type="entry name" value="S-adenosyl-L-methionine-dependent methyltransferases"/>
    <property type="match status" value="1"/>
</dbReference>
<dbReference type="Proteomes" id="UP000030170">
    <property type="component" value="Unassembled WGS sequence"/>
</dbReference>
<dbReference type="Pfam" id="PF08241">
    <property type="entry name" value="Methyltransf_11"/>
    <property type="match status" value="1"/>
</dbReference>